<dbReference type="InterPro" id="IPR023058">
    <property type="entry name" value="PPIase_PpiC_CS"/>
</dbReference>
<dbReference type="RefSeq" id="WP_188857744.1">
    <property type="nucleotide sequence ID" value="NZ_BMLT01000001.1"/>
</dbReference>
<organism evidence="7 8">
    <name type="scientific">Marinobacterium nitratireducens</name>
    <dbReference type="NCBI Taxonomy" id="518897"/>
    <lineage>
        <taxon>Bacteria</taxon>
        <taxon>Pseudomonadati</taxon>
        <taxon>Pseudomonadota</taxon>
        <taxon>Gammaproteobacteria</taxon>
        <taxon>Oceanospirillales</taxon>
        <taxon>Oceanospirillaceae</taxon>
        <taxon>Marinobacterium</taxon>
    </lineage>
</organism>
<dbReference type="InterPro" id="IPR000297">
    <property type="entry name" value="PPIase_PpiC"/>
</dbReference>
<evidence type="ECO:0000259" key="6">
    <source>
        <dbReference type="PROSITE" id="PS50198"/>
    </source>
</evidence>
<dbReference type="SUPFAM" id="SSF54534">
    <property type="entry name" value="FKBP-like"/>
    <property type="match status" value="1"/>
</dbReference>
<evidence type="ECO:0000256" key="3">
    <source>
        <dbReference type="ARBA" id="ARBA00013194"/>
    </source>
</evidence>
<dbReference type="PANTHER" id="PTHR47245:SF2">
    <property type="entry name" value="PEPTIDYL-PROLYL CIS-TRANS ISOMERASE HP_0175-RELATED"/>
    <property type="match status" value="1"/>
</dbReference>
<dbReference type="GO" id="GO:0003755">
    <property type="term" value="F:peptidyl-prolyl cis-trans isomerase activity"/>
    <property type="evidence" value="ECO:0007669"/>
    <property type="project" value="UniProtKB-KW"/>
</dbReference>
<dbReference type="Pfam" id="PF00639">
    <property type="entry name" value="Rotamase"/>
    <property type="match status" value="1"/>
</dbReference>
<accession>A0A917Z6N2</accession>
<dbReference type="SUPFAM" id="SSF109998">
    <property type="entry name" value="Triger factor/SurA peptide-binding domain-like"/>
    <property type="match status" value="1"/>
</dbReference>
<reference evidence="7 8" key="1">
    <citation type="journal article" date="2014" name="Int. J. Syst. Evol. Microbiol.">
        <title>Complete genome sequence of Corynebacterium casei LMG S-19264T (=DSM 44701T), isolated from a smear-ripened cheese.</title>
        <authorList>
            <consortium name="US DOE Joint Genome Institute (JGI-PGF)"/>
            <person name="Walter F."/>
            <person name="Albersmeier A."/>
            <person name="Kalinowski J."/>
            <person name="Ruckert C."/>
        </authorList>
    </citation>
    <scope>NUCLEOTIDE SEQUENCE [LARGE SCALE GENOMIC DNA]</scope>
    <source>
        <strain evidence="7 8">CGMCC 1.7286</strain>
    </source>
</reference>
<dbReference type="Proteomes" id="UP000599578">
    <property type="component" value="Unassembled WGS sequence"/>
</dbReference>
<comment type="catalytic activity">
    <reaction evidence="1">
        <text>[protein]-peptidylproline (omega=180) = [protein]-peptidylproline (omega=0)</text>
        <dbReference type="Rhea" id="RHEA:16237"/>
        <dbReference type="Rhea" id="RHEA-COMP:10747"/>
        <dbReference type="Rhea" id="RHEA-COMP:10748"/>
        <dbReference type="ChEBI" id="CHEBI:83833"/>
        <dbReference type="ChEBI" id="CHEBI:83834"/>
        <dbReference type="EC" id="5.2.1.8"/>
    </reaction>
</comment>
<evidence type="ECO:0000256" key="5">
    <source>
        <dbReference type="PROSITE-ProRule" id="PRU00278"/>
    </source>
</evidence>
<evidence type="ECO:0000313" key="8">
    <source>
        <dbReference type="Proteomes" id="UP000599578"/>
    </source>
</evidence>
<dbReference type="InterPro" id="IPR050245">
    <property type="entry name" value="PrsA_foldase"/>
</dbReference>
<comment type="caution">
    <text evidence="7">The sequence shown here is derived from an EMBL/GenBank/DDBJ whole genome shotgun (WGS) entry which is preliminary data.</text>
</comment>
<keyword evidence="4 5" id="KW-0697">Rotamase</keyword>
<evidence type="ECO:0000313" key="7">
    <source>
        <dbReference type="EMBL" id="GGO76567.1"/>
    </source>
</evidence>
<dbReference type="InterPro" id="IPR046357">
    <property type="entry name" value="PPIase_dom_sf"/>
</dbReference>
<dbReference type="Gene3D" id="3.10.50.40">
    <property type="match status" value="1"/>
</dbReference>
<comment type="similarity">
    <text evidence="2">Belongs to the PpiC/parvulin rotamase family.</text>
</comment>
<feature type="domain" description="PpiC" evidence="6">
    <location>
        <begin position="116"/>
        <end position="217"/>
    </location>
</feature>
<evidence type="ECO:0000256" key="1">
    <source>
        <dbReference type="ARBA" id="ARBA00000971"/>
    </source>
</evidence>
<gene>
    <name evidence="7" type="ORF">GCM10011348_04080</name>
</gene>
<protein>
    <recommendedName>
        <fullName evidence="3">peptidylprolyl isomerase</fullName>
        <ecNumber evidence="3">5.2.1.8</ecNumber>
    </recommendedName>
</protein>
<keyword evidence="5 7" id="KW-0413">Isomerase</keyword>
<name>A0A917Z6N2_9GAMM</name>
<dbReference type="AlphaFoldDB" id="A0A917Z6N2"/>
<dbReference type="PROSITE" id="PS01096">
    <property type="entry name" value="PPIC_PPIASE_1"/>
    <property type="match status" value="1"/>
</dbReference>
<dbReference type="EMBL" id="BMLT01000001">
    <property type="protein sequence ID" value="GGO76567.1"/>
    <property type="molecule type" value="Genomic_DNA"/>
</dbReference>
<proteinExistence type="inferred from homology"/>
<dbReference type="PANTHER" id="PTHR47245">
    <property type="entry name" value="PEPTIDYLPROLYL ISOMERASE"/>
    <property type="match status" value="1"/>
</dbReference>
<evidence type="ECO:0000256" key="4">
    <source>
        <dbReference type="ARBA" id="ARBA00023110"/>
    </source>
</evidence>
<dbReference type="EC" id="5.2.1.8" evidence="3"/>
<dbReference type="PROSITE" id="PS50198">
    <property type="entry name" value="PPIC_PPIASE_2"/>
    <property type="match status" value="1"/>
</dbReference>
<dbReference type="InterPro" id="IPR027304">
    <property type="entry name" value="Trigger_fact/SurA_dom_sf"/>
</dbReference>
<keyword evidence="8" id="KW-1185">Reference proteome</keyword>
<evidence type="ECO:0000256" key="2">
    <source>
        <dbReference type="ARBA" id="ARBA00007656"/>
    </source>
</evidence>
<sequence length="273" mass="30620">MQLIDTRSLPAEAPEFDEVYVNGTPVSEESIAQEMQYHPADSAEAARREAVQALVVRQLLLNRADELGIEAQPHDGEAVEEARIRQLLHEEVDLPQAGGDDCRRYFDANPQKFRTPDYIAASHILLGADPNDPEQRAQRKAEAEALIEQLQQAPERFAELARAHSDCPSKELGGELGQLDKGQTVPEFERQVLSLAEGLCATPVESRYGFHLVRIDKRVPGQPLDYDMVEDRIKAYLREQVYRRGINQYISLLAGQADIRGHEMQAADSLLLQ</sequence>